<protein>
    <recommendedName>
        <fullName evidence="9">Mitochondrial import inner membrane translocase subunit</fullName>
    </recommendedName>
</protein>
<comment type="similarity">
    <text evidence="1 9">Belongs to the small Tim family.</text>
</comment>
<keyword evidence="7 9" id="KW-0496">Mitochondrion</keyword>
<keyword evidence="5 9" id="KW-0653">Protein transport</keyword>
<dbReference type="PANTHER" id="PTHR11038:SF16">
    <property type="entry name" value="MITOCHONDRIAL IMPORT INNER MEMBRANE TRANSLOCASE SUBUNIT TIM10"/>
    <property type="match status" value="1"/>
</dbReference>
<keyword evidence="3" id="KW-0479">Metal-binding</keyword>
<dbReference type="SUPFAM" id="SSF144122">
    <property type="entry name" value="Tim10-like"/>
    <property type="match status" value="1"/>
</dbReference>
<reference evidence="11" key="1">
    <citation type="submission" date="2014-11" db="EMBL/GenBank/DDBJ databases">
        <authorList>
            <person name="Otto D Thomas"/>
            <person name="Naeem Raeece"/>
        </authorList>
    </citation>
    <scope>NUCLEOTIDE SEQUENCE</scope>
</reference>
<dbReference type="Gene3D" id="1.10.287.810">
    <property type="entry name" value="Mitochondrial import inner membrane translocase subunit tim13 like domains"/>
    <property type="match status" value="1"/>
</dbReference>
<dbReference type="Pfam" id="PF02953">
    <property type="entry name" value="zf-Tim10_DDP"/>
    <property type="match status" value="1"/>
</dbReference>
<name>A0A0G4FYK8_9ALVE</name>
<dbReference type="GO" id="GO:0045039">
    <property type="term" value="P:protein insertion into mitochondrial inner membrane"/>
    <property type="evidence" value="ECO:0007669"/>
    <property type="project" value="UniProtKB-ARBA"/>
</dbReference>
<evidence type="ECO:0000256" key="6">
    <source>
        <dbReference type="ARBA" id="ARBA00023010"/>
    </source>
</evidence>
<evidence type="ECO:0000256" key="2">
    <source>
        <dbReference type="ARBA" id="ARBA00022448"/>
    </source>
</evidence>
<evidence type="ECO:0000256" key="8">
    <source>
        <dbReference type="ARBA" id="ARBA00023157"/>
    </source>
</evidence>
<dbReference type="EMBL" id="CDMZ01000728">
    <property type="protein sequence ID" value="CEM20288.1"/>
    <property type="molecule type" value="Genomic_DNA"/>
</dbReference>
<comment type="subcellular location">
    <subcellularLocation>
        <location evidence="9">Mitochondrion inner membrane</location>
        <topology evidence="9">Peripheral membrane protein</topology>
        <orientation evidence="9">Intermembrane side</orientation>
    </subcellularLocation>
</comment>
<feature type="domain" description="Tim10-like" evidence="10">
    <location>
        <begin position="15"/>
        <end position="72"/>
    </location>
</feature>
<evidence type="ECO:0000256" key="1">
    <source>
        <dbReference type="ARBA" id="ARBA00006720"/>
    </source>
</evidence>
<dbReference type="InterPro" id="IPR035427">
    <property type="entry name" value="Tim10-like_dom_sf"/>
</dbReference>
<keyword evidence="4" id="KW-0862">Zinc</keyword>
<sequence length="100" mass="10946">METPPNVDAVGAAIVEVQGVSDMFTRMQRACFAKCIPGAKESNLNFGEVSCVDRCVNKYVDVHTLVGSKLQESMEVQQKQQEAVQQTAQKIDSFFGSSKT</sequence>
<comment type="subunit">
    <text evidence="9">Heterohexamer.</text>
</comment>
<comment type="function">
    <text evidence="9">Mitochondrial intermembrane chaperone that participates in the import and insertion of some multi-pass transmembrane proteins into the mitochondrial inner membrane. Also required for the transfer of beta-barrel precursors from the TOM complex to the sorting and assembly machinery (SAM complex) of the outer membrane. Acts as a chaperone-like protein that protects the hydrophobic precursors from aggregation and guide them through the mitochondrial intermembrane space.</text>
</comment>
<evidence type="ECO:0000256" key="3">
    <source>
        <dbReference type="ARBA" id="ARBA00022723"/>
    </source>
</evidence>
<organism evidence="11">
    <name type="scientific">Chromera velia CCMP2878</name>
    <dbReference type="NCBI Taxonomy" id="1169474"/>
    <lineage>
        <taxon>Eukaryota</taxon>
        <taxon>Sar</taxon>
        <taxon>Alveolata</taxon>
        <taxon>Colpodellida</taxon>
        <taxon>Chromeraceae</taxon>
        <taxon>Chromera</taxon>
    </lineage>
</organism>
<gene>
    <name evidence="11" type="ORF">Cvel_3898</name>
</gene>
<comment type="domain">
    <text evidence="9">The twin CX3C motif contains 4 conserved Cys residues that form 2 disulfide bonds in the mitochondrial intermembrane space.</text>
</comment>
<evidence type="ECO:0000259" key="10">
    <source>
        <dbReference type="Pfam" id="PF02953"/>
    </source>
</evidence>
<keyword evidence="9" id="KW-0999">Mitochondrion inner membrane</keyword>
<dbReference type="VEuPathDB" id="CryptoDB:Cvel_3898"/>
<keyword evidence="9" id="KW-0143">Chaperone</keyword>
<keyword evidence="2 9" id="KW-0813">Transport</keyword>
<proteinExistence type="inferred from homology"/>
<keyword evidence="6 9" id="KW-0811">Translocation</keyword>
<accession>A0A0G4FYK8</accession>
<dbReference type="PANTHER" id="PTHR11038">
    <property type="entry name" value="MITOCHONDRIAL IMPORT INNER MEMBRANE TRANSLOCASE SUBUNIT TIM10"/>
    <property type="match status" value="1"/>
</dbReference>
<evidence type="ECO:0000256" key="9">
    <source>
        <dbReference type="RuleBase" id="RU367043"/>
    </source>
</evidence>
<dbReference type="InterPro" id="IPR004217">
    <property type="entry name" value="Tim10-like"/>
</dbReference>
<dbReference type="GO" id="GO:0005743">
    <property type="term" value="C:mitochondrial inner membrane"/>
    <property type="evidence" value="ECO:0007669"/>
    <property type="project" value="UniProtKB-SubCell"/>
</dbReference>
<evidence type="ECO:0000256" key="5">
    <source>
        <dbReference type="ARBA" id="ARBA00022927"/>
    </source>
</evidence>
<evidence type="ECO:0000256" key="7">
    <source>
        <dbReference type="ARBA" id="ARBA00023128"/>
    </source>
</evidence>
<evidence type="ECO:0000313" key="11">
    <source>
        <dbReference type="EMBL" id="CEM20288.1"/>
    </source>
</evidence>
<keyword evidence="9" id="KW-0472">Membrane</keyword>
<keyword evidence="8 9" id="KW-1015">Disulfide bond</keyword>
<evidence type="ECO:0000256" key="4">
    <source>
        <dbReference type="ARBA" id="ARBA00022833"/>
    </source>
</evidence>
<dbReference type="AlphaFoldDB" id="A0A0G4FYK8"/>
<dbReference type="GO" id="GO:0015031">
    <property type="term" value="P:protein transport"/>
    <property type="evidence" value="ECO:0007669"/>
    <property type="project" value="UniProtKB-KW"/>
</dbReference>
<dbReference type="GO" id="GO:0046872">
    <property type="term" value="F:metal ion binding"/>
    <property type="evidence" value="ECO:0007669"/>
    <property type="project" value="UniProtKB-KW"/>
</dbReference>